<feature type="transmembrane region" description="Helical" evidence="1">
    <location>
        <begin position="194"/>
        <end position="221"/>
    </location>
</feature>
<dbReference type="eggNOG" id="ENOG502RT6X">
    <property type="taxonomic scope" value="Eukaryota"/>
</dbReference>
<dbReference type="InterPro" id="IPR019422">
    <property type="entry name" value="7TM_GPCR_serpentine_rcpt_Srh"/>
</dbReference>
<proteinExistence type="predicted"/>
<dbReference type="OrthoDB" id="5822701at2759"/>
<accession>G0MU60</accession>
<feature type="transmembrane region" description="Helical" evidence="1">
    <location>
        <begin position="242"/>
        <end position="266"/>
    </location>
</feature>
<feature type="transmembrane region" description="Helical" evidence="1">
    <location>
        <begin position="140"/>
        <end position="160"/>
    </location>
</feature>
<feature type="transmembrane region" description="Helical" evidence="1">
    <location>
        <begin position="20"/>
        <end position="41"/>
    </location>
</feature>
<dbReference type="STRING" id="135651.G0MU60"/>
<sequence length="340" mass="39888">MNYSCIPDVGYFDSPDFLSLALHTNTIISIPIHSFGFYCILLKTPQQMRPAMWYLVNLHTWVVLFDISYSFLTVPFLLVPHFAGHPLGVLRYFGVSTHNQIVMVFVFLANMLVSICMVFENRFHTLCTFNGKHHWTRWRRVWIVGFHIAACLCFFSWYLFVPDQLIAKRNMFQKLPCLPQNIYEADNYVLTEEIIYPLSISVFFFIVFSSKTLFFTFFLIWNTMSQLKNRTLSRKTYSIQKAFLVAMGIQITIPSILFAIPALYAWRSFVYEYYNQAWNNIMVTLLSIHGFMSSLSMIFAHKPYRAALLECFKRRRNQSEEQSLKVLNYQKNASVGPVEN</sequence>
<dbReference type="Pfam" id="PF10318">
    <property type="entry name" value="7TM_GPCR_Srh"/>
    <property type="match status" value="1"/>
</dbReference>
<dbReference type="InterPro" id="IPR053220">
    <property type="entry name" value="Nematode_rcpt-like_serp_H"/>
</dbReference>
<keyword evidence="1" id="KW-0812">Transmembrane</keyword>
<dbReference type="SUPFAM" id="SSF81321">
    <property type="entry name" value="Family A G protein-coupled receptor-like"/>
    <property type="match status" value="1"/>
</dbReference>
<gene>
    <name evidence="2" type="ORF">CAEBREN_07140</name>
</gene>
<dbReference type="PANTHER" id="PTHR22941">
    <property type="entry name" value="SERPENTINE RECEPTOR"/>
    <property type="match status" value="1"/>
</dbReference>
<dbReference type="Gene3D" id="1.20.1070.10">
    <property type="entry name" value="Rhodopsin 7-helix transmembrane proteins"/>
    <property type="match status" value="1"/>
</dbReference>
<feature type="transmembrane region" description="Helical" evidence="1">
    <location>
        <begin position="53"/>
        <end position="78"/>
    </location>
</feature>
<evidence type="ECO:0000256" key="1">
    <source>
        <dbReference type="SAM" id="Phobius"/>
    </source>
</evidence>
<feature type="transmembrane region" description="Helical" evidence="1">
    <location>
        <begin position="278"/>
        <end position="300"/>
    </location>
</feature>
<evidence type="ECO:0000313" key="3">
    <source>
        <dbReference type="Proteomes" id="UP000008068"/>
    </source>
</evidence>
<feature type="transmembrane region" description="Helical" evidence="1">
    <location>
        <begin position="98"/>
        <end position="119"/>
    </location>
</feature>
<protein>
    <recommendedName>
        <fullName evidence="4">Serpentine Receptor, class H</fullName>
    </recommendedName>
</protein>
<dbReference type="HOGENOM" id="CLU_042960_1_1_1"/>
<organism evidence="3">
    <name type="scientific">Caenorhabditis brenneri</name>
    <name type="common">Nematode worm</name>
    <dbReference type="NCBI Taxonomy" id="135651"/>
    <lineage>
        <taxon>Eukaryota</taxon>
        <taxon>Metazoa</taxon>
        <taxon>Ecdysozoa</taxon>
        <taxon>Nematoda</taxon>
        <taxon>Chromadorea</taxon>
        <taxon>Rhabditida</taxon>
        <taxon>Rhabditina</taxon>
        <taxon>Rhabditomorpha</taxon>
        <taxon>Rhabditoidea</taxon>
        <taxon>Rhabditidae</taxon>
        <taxon>Peloderinae</taxon>
        <taxon>Caenorhabditis</taxon>
    </lineage>
</organism>
<evidence type="ECO:0000313" key="2">
    <source>
        <dbReference type="EMBL" id="EGT44061.1"/>
    </source>
</evidence>
<dbReference type="AlphaFoldDB" id="G0MU60"/>
<dbReference type="EMBL" id="GL379812">
    <property type="protein sequence ID" value="EGT44061.1"/>
    <property type="molecule type" value="Genomic_DNA"/>
</dbReference>
<dbReference type="FunCoup" id="G0MU60">
    <property type="interactions" value="6"/>
</dbReference>
<dbReference type="Proteomes" id="UP000008068">
    <property type="component" value="Unassembled WGS sequence"/>
</dbReference>
<dbReference type="OMA" id="DYSITIM"/>
<evidence type="ECO:0008006" key="4">
    <source>
        <dbReference type="Google" id="ProtNLM"/>
    </source>
</evidence>
<keyword evidence="1" id="KW-1133">Transmembrane helix</keyword>
<dbReference type="InParanoid" id="G0MU60"/>
<keyword evidence="3" id="KW-1185">Reference proteome</keyword>
<reference evidence="3" key="1">
    <citation type="submission" date="2011-07" db="EMBL/GenBank/DDBJ databases">
        <authorList>
            <consortium name="Caenorhabditis brenneri Sequencing and Analysis Consortium"/>
            <person name="Wilson R.K."/>
        </authorList>
    </citation>
    <scope>NUCLEOTIDE SEQUENCE [LARGE SCALE GENOMIC DNA]</scope>
    <source>
        <strain evidence="3">PB2801</strain>
    </source>
</reference>
<dbReference type="PANTHER" id="PTHR22941:SF2">
    <property type="entry name" value="SERPENTINE RECEPTOR, CLASS H-RELATED"/>
    <property type="match status" value="1"/>
</dbReference>
<name>G0MU60_CAEBE</name>
<keyword evidence="1" id="KW-0472">Membrane</keyword>